<dbReference type="AlphaFoldDB" id="A0A127PYC4"/>
<name>A0A127PYC4_9BURK</name>
<gene>
    <name evidence="1" type="ORF">CPter91_0392</name>
</gene>
<protein>
    <submittedName>
        <fullName evidence="1">Uncharacterized protein</fullName>
    </submittedName>
</protein>
<reference evidence="1 2" key="1">
    <citation type="submission" date="2015-11" db="EMBL/GenBank/DDBJ databases">
        <title>Exploring the genomic traits of fungus-feeding bacterial genus Collimonas.</title>
        <authorList>
            <person name="Song C."/>
            <person name="Schmidt R."/>
            <person name="de Jager V."/>
            <person name="Krzyzanowska D."/>
            <person name="Jongedijk E."/>
            <person name="Cankar K."/>
            <person name="Beekwilder J."/>
            <person name="van Veen A."/>
            <person name="de Boer W."/>
            <person name="van Veen J.A."/>
            <person name="Garbeva P."/>
        </authorList>
    </citation>
    <scope>NUCLEOTIDE SEQUENCE [LARGE SCALE GENOMIC DNA]</scope>
    <source>
        <strain evidence="1 2">Ter91</strain>
    </source>
</reference>
<dbReference type="KEGG" id="cpra:CPter91_0392"/>
<dbReference type="Proteomes" id="UP000074561">
    <property type="component" value="Chromosome"/>
</dbReference>
<dbReference type="EMBL" id="CP013234">
    <property type="protein sequence ID" value="AMP02791.1"/>
    <property type="molecule type" value="Genomic_DNA"/>
</dbReference>
<proteinExistence type="predicted"/>
<evidence type="ECO:0000313" key="1">
    <source>
        <dbReference type="EMBL" id="AMP02791.1"/>
    </source>
</evidence>
<dbReference type="PATRIC" id="fig|279113.9.peg.398"/>
<organism evidence="1 2">
    <name type="scientific">Collimonas pratensis</name>
    <dbReference type="NCBI Taxonomy" id="279113"/>
    <lineage>
        <taxon>Bacteria</taxon>
        <taxon>Pseudomonadati</taxon>
        <taxon>Pseudomonadota</taxon>
        <taxon>Betaproteobacteria</taxon>
        <taxon>Burkholderiales</taxon>
        <taxon>Oxalobacteraceae</taxon>
        <taxon>Collimonas</taxon>
    </lineage>
</organism>
<accession>A0A127PYC4</accession>
<sequence length="52" mass="5577">MQQCEPGAPLWGEFTVAVRVEPACAQSCLLNFSLSTGALTNRKSGMAFTDEI</sequence>
<evidence type="ECO:0000313" key="2">
    <source>
        <dbReference type="Proteomes" id="UP000074561"/>
    </source>
</evidence>